<evidence type="ECO:0000313" key="8">
    <source>
        <dbReference type="Proteomes" id="UP000574390"/>
    </source>
</evidence>
<evidence type="ECO:0000259" key="6">
    <source>
        <dbReference type="PROSITE" id="PS50994"/>
    </source>
</evidence>
<dbReference type="InterPro" id="IPR001584">
    <property type="entry name" value="Integrase_cat-core"/>
</dbReference>
<dbReference type="InterPro" id="IPR021109">
    <property type="entry name" value="Peptidase_aspartic_dom_sf"/>
</dbReference>
<feature type="non-terminal residue" evidence="7">
    <location>
        <position position="2087"/>
    </location>
</feature>
<accession>A0A7J6TPJ2</accession>
<reference evidence="7 8" key="1">
    <citation type="submission" date="2020-04" db="EMBL/GenBank/DDBJ databases">
        <title>Perkinsus olseni comparative genomics.</title>
        <authorList>
            <person name="Bogema D.R."/>
        </authorList>
    </citation>
    <scope>NUCLEOTIDE SEQUENCE [LARGE SCALE GENOMIC DNA]</scope>
    <source>
        <strain evidence="7">ATCC PRA-205</strain>
    </source>
</reference>
<evidence type="ECO:0000256" key="1">
    <source>
        <dbReference type="ARBA" id="ARBA00022679"/>
    </source>
</evidence>
<dbReference type="CDD" id="cd00303">
    <property type="entry name" value="retropepsin_like"/>
    <property type="match status" value="1"/>
</dbReference>
<gene>
    <name evidence="7" type="ORF">FOZ62_008333</name>
</gene>
<dbReference type="Gene3D" id="3.30.420.10">
    <property type="entry name" value="Ribonuclease H-like superfamily/Ribonuclease H"/>
    <property type="match status" value="1"/>
</dbReference>
<feature type="domain" description="Integrase catalytic" evidence="6">
    <location>
        <begin position="1715"/>
        <end position="1886"/>
    </location>
</feature>
<dbReference type="EMBL" id="JABANM010006221">
    <property type="protein sequence ID" value="KAF4746286.1"/>
    <property type="molecule type" value="Genomic_DNA"/>
</dbReference>
<dbReference type="SUPFAM" id="SSF53098">
    <property type="entry name" value="Ribonuclease H-like"/>
    <property type="match status" value="1"/>
</dbReference>
<dbReference type="GO" id="GO:0004519">
    <property type="term" value="F:endonuclease activity"/>
    <property type="evidence" value="ECO:0007669"/>
    <property type="project" value="UniProtKB-KW"/>
</dbReference>
<keyword evidence="4" id="KW-0378">Hydrolase</keyword>
<dbReference type="Pfam" id="PF17921">
    <property type="entry name" value="Integrase_H2C2"/>
    <property type="match status" value="1"/>
</dbReference>
<dbReference type="GO" id="GO:0016779">
    <property type="term" value="F:nucleotidyltransferase activity"/>
    <property type="evidence" value="ECO:0007669"/>
    <property type="project" value="UniProtKB-KW"/>
</dbReference>
<dbReference type="PANTHER" id="PTHR37984:SF5">
    <property type="entry name" value="PROTEIN NYNRIN-LIKE"/>
    <property type="match status" value="1"/>
</dbReference>
<dbReference type="InterPro" id="IPR036397">
    <property type="entry name" value="RNaseH_sf"/>
</dbReference>
<evidence type="ECO:0000256" key="2">
    <source>
        <dbReference type="ARBA" id="ARBA00022695"/>
    </source>
</evidence>
<sequence length="2087" mass="228590">EVTDDAGDQQRPSLVIMGAAAAAVDDDDDPLLIIYDNDAYNDAYDVITLQQQQQQEEEEEETMMVQRSYRLAGRPTRLYSLSATRRRSQNSRKLKVLPTVVYPPAGTPGAGPSPTIGAAAQDSNGTATDLLDIDQRPPVRSLPRPTAAPSFPRPTTATFLPGPSSHHLGFEGTAPSMEPFYKVTKAAVKSEDHIPDQEWRQLTRTSEHLAEEWRKAGHKAFDDTPGTGPISTTLRTWEMFCYSKWASPTDVSSVRAFMEAAISAKISDEIKKAFGRQIISSTNLRSRAFYDYFYSFAISYLNDNYTDSVYVTSVLQRILNLSQGASSLSDHLQAAEELIEELKFCASSRVVQLDIDHLSNSLMMSLGEPFRGWYYEELKVAVREGSFGSLDSIVDVCKVIKRRSRTLGPERPYSYPTSSSSSSKVPTSAAQVSSVGLNPGECVTVLDGQGGATSKDTVPNKSAKQNNQRPKGCRRCYQQGHFATACTADSPKNLHKRCRCGASTHTQDQCKLPVADLKCERCGNSTSLADQKPHRSGVCPYSLDQIKDVKGKAPSPDESQLAHIDGIDPQSLPNLEICTLGLSTGSSGGTSSLPSSSLSAERLPSSPSVVTPPSPSAVNVLLTGVCSASTGDRVAQPCTPIIVGLPSSSLSTVTALALWDTGASGTFIRSDVLEKLANKAGLQFKRPSTPSTPVCATLADSQSQIKLLGVCSITLASPKAATTVQAYVTDQLSYPVVIGVPTLFALKARLDFGNDGIVKITTGCSDAVDTSTSTADSRTEPISASCVHLVAGCGKPEEDTHLWETFTPIKGELSCAHLQLDVGPRRSEFAEALPCGDNSRPRPHEKVIEQRSPARTVQLDITREGRYVVDFLPQGIEEAAGLGWKTTVTRAARSLRGRTPDELSQIGSAIDKLLTSGYVGHMPLRFTGRVPPRSVFYNLYAHSPLIRTTHLAYDSYYDRCLPTFVPSQYVFKGSSSTTPCRIVYDARWSNRMLSPPSTTRWNLMSFLITTSSKPCIHYMDISAAFNQILWTPRSSALCATVLQRPRGTGDHDGVPILVVWASMAFGLSNSPCGLEVATAGVELESLQLGSALSVPSEYVITHSCARPDFYCDTTFNYCRPIIDAAFDCSPVSFDLLYQGLLWEPCWEDYVDDWQIAGDHVCQVQWNKDLRLGVAGHRGFTFSDAKQFSTWSLGEPDSHSVLGYRVTCDDHLLPILDIEELSLGASKREVSKILSSLYDPLGRYLEYSMWGRSLWRQTVVSVSSASALSWDLPVSDDIVQAVNAWVRSVLALPKVPRFVPTCPGPLVQGAVQIVISLDASGVGWSVDIRSRLLTGGSSCPISPRLLGRGGLFPNGKNSSSISDSLIASRVGTTPRKELHALLKGSEEAVRLDRTCSLGDSTMFIICTDSLINLQRLRWLGSMSEEMARLKVRKEGRKRQLSEHDLRRLVQVRALLLSLCASVTVVHVPSSLNVADAASRCLPNCDVDFAELNALLDNLHLRPYYIPVSVSTSDDISQACPEEAEEPVVDDAACILQGLTDEEVSLCTLTPRPGQMPVPLPDCDELPKLTDDDKANLDEIIRDSIQQDGEMSAVFAFLTKHKYTAHLSPDRVRRLSNSYLVEDGKLYRHVLQRPDGTVVHQRVVGRGARDLQHKIIFDLHIRNSHLGSRGLSRLVQETYYWIGLEKVVRDALTRCRPCLRTRSLRCFNSSAGVKHVENLLPGQVLGVDLYLPQVHTPNTAGRGSSKRDDVSACLVLTDMVSGFLTCQVLTSSVTSSTIISALSSCFSNTIRPAVLMHDNAKVFLSRAVSDWLSSRGVQQLAAPLYAPELCFWERSHRELTQSVKAVVNDASCNKLWWQAVVEACDTLNDVPIDQHLWVSPRMLMFPHYNPQVFYDQKNASVESLRSRLVPVDDSRSAQRLRETATTSHRASVLEYLRHWQDQRERSRCRVLYGARNGKQFNLPVGSSVYHYVTSGSKLQGRMKGPFRVAAVADGATVLLQGFNGQCFKAWVTNVVPIPPWPSSDAGGQPLGEDPHHDAAGVETAQGCQQVVEPQAGIQVPVPSSQYLGRLPFEWNLDDLPPLLVLPPPK</sequence>
<dbReference type="Gene3D" id="2.40.70.10">
    <property type="entry name" value="Acid Proteases"/>
    <property type="match status" value="1"/>
</dbReference>
<feature type="region of interest" description="Disordered" evidence="5">
    <location>
        <begin position="408"/>
        <end position="429"/>
    </location>
</feature>
<dbReference type="PROSITE" id="PS50994">
    <property type="entry name" value="INTEGRASE"/>
    <property type="match status" value="1"/>
</dbReference>
<feature type="region of interest" description="Disordered" evidence="5">
    <location>
        <begin position="588"/>
        <end position="613"/>
    </location>
</feature>
<dbReference type="InterPro" id="IPR043502">
    <property type="entry name" value="DNA/RNA_pol_sf"/>
</dbReference>
<dbReference type="Proteomes" id="UP000574390">
    <property type="component" value="Unassembled WGS sequence"/>
</dbReference>
<feature type="compositionally biased region" description="Low complexity" evidence="5">
    <location>
        <begin position="588"/>
        <end position="609"/>
    </location>
</feature>
<name>A0A7J6TPJ2_PEROL</name>
<keyword evidence="1" id="KW-0808">Transferase</keyword>
<protein>
    <recommendedName>
        <fullName evidence="6">Integrase catalytic domain-containing protein</fullName>
    </recommendedName>
</protein>
<dbReference type="InterPro" id="IPR050951">
    <property type="entry name" value="Retrovirus_Pol_polyprotein"/>
</dbReference>
<dbReference type="Gene3D" id="1.10.340.70">
    <property type="match status" value="1"/>
</dbReference>
<keyword evidence="4" id="KW-0255">Endonuclease</keyword>
<evidence type="ECO:0000256" key="4">
    <source>
        <dbReference type="ARBA" id="ARBA00022759"/>
    </source>
</evidence>
<keyword evidence="3" id="KW-0540">Nuclease</keyword>
<feature type="compositionally biased region" description="Polar residues" evidence="5">
    <location>
        <begin position="452"/>
        <end position="469"/>
    </location>
</feature>
<comment type="caution">
    <text evidence="7">The sequence shown here is derived from an EMBL/GenBank/DDBJ whole genome shotgun (WGS) entry which is preliminary data.</text>
</comment>
<dbReference type="InterPro" id="IPR041588">
    <property type="entry name" value="Integrase_H2C2"/>
</dbReference>
<evidence type="ECO:0000256" key="3">
    <source>
        <dbReference type="ARBA" id="ARBA00022722"/>
    </source>
</evidence>
<evidence type="ECO:0000313" key="7">
    <source>
        <dbReference type="EMBL" id="KAF4746286.1"/>
    </source>
</evidence>
<keyword evidence="2" id="KW-0548">Nucleotidyltransferase</keyword>
<organism evidence="7 8">
    <name type="scientific">Perkinsus olseni</name>
    <name type="common">Perkinsus atlanticus</name>
    <dbReference type="NCBI Taxonomy" id="32597"/>
    <lineage>
        <taxon>Eukaryota</taxon>
        <taxon>Sar</taxon>
        <taxon>Alveolata</taxon>
        <taxon>Perkinsozoa</taxon>
        <taxon>Perkinsea</taxon>
        <taxon>Perkinsida</taxon>
        <taxon>Perkinsidae</taxon>
        <taxon>Perkinsus</taxon>
    </lineage>
</organism>
<proteinExistence type="predicted"/>
<evidence type="ECO:0000256" key="5">
    <source>
        <dbReference type="SAM" id="MobiDB-lite"/>
    </source>
</evidence>
<dbReference type="InterPro" id="IPR012337">
    <property type="entry name" value="RNaseH-like_sf"/>
</dbReference>
<dbReference type="GO" id="GO:0003676">
    <property type="term" value="F:nucleic acid binding"/>
    <property type="evidence" value="ECO:0007669"/>
    <property type="project" value="InterPro"/>
</dbReference>
<feature type="compositionally biased region" description="Low complexity" evidence="5">
    <location>
        <begin position="412"/>
        <end position="428"/>
    </location>
</feature>
<dbReference type="SUPFAM" id="SSF56672">
    <property type="entry name" value="DNA/RNA polymerases"/>
    <property type="match status" value="1"/>
</dbReference>
<feature type="region of interest" description="Disordered" evidence="5">
    <location>
        <begin position="449"/>
        <end position="470"/>
    </location>
</feature>
<dbReference type="PANTHER" id="PTHR37984">
    <property type="entry name" value="PROTEIN CBG26694"/>
    <property type="match status" value="1"/>
</dbReference>
<dbReference type="GO" id="GO:0015074">
    <property type="term" value="P:DNA integration"/>
    <property type="evidence" value="ECO:0007669"/>
    <property type="project" value="InterPro"/>
</dbReference>